<feature type="compositionally biased region" description="Low complexity" evidence="17">
    <location>
        <begin position="265"/>
        <end position="277"/>
    </location>
</feature>
<gene>
    <name evidence="19" type="ORF">M9Y10_003607</name>
</gene>
<keyword evidence="11" id="KW-0472">Membrane</keyword>
<evidence type="ECO:0000256" key="1">
    <source>
        <dbReference type="ARBA" id="ARBA00004251"/>
    </source>
</evidence>
<evidence type="ECO:0000256" key="6">
    <source>
        <dbReference type="ARBA" id="ARBA00022729"/>
    </source>
</evidence>
<keyword evidence="8" id="KW-0418">Kinase</keyword>
<comment type="subcellular location">
    <subcellularLocation>
        <location evidence="1">Cell membrane</location>
        <topology evidence="1">Single-pass type I membrane protein</topology>
    </subcellularLocation>
</comment>
<evidence type="ECO:0000256" key="5">
    <source>
        <dbReference type="ARBA" id="ARBA00022692"/>
    </source>
</evidence>
<evidence type="ECO:0000256" key="14">
    <source>
        <dbReference type="ARBA" id="ARBA00023170"/>
    </source>
</evidence>
<keyword evidence="15" id="KW-0325">Glycoprotein</keyword>
<keyword evidence="3" id="KW-1003">Cell membrane</keyword>
<evidence type="ECO:0000259" key="18">
    <source>
        <dbReference type="Pfam" id="PF12810"/>
    </source>
</evidence>
<accession>A0ABR2JRT3</accession>
<dbReference type="Pfam" id="PF12810">
    <property type="entry name" value="ALK_LTK_GRD"/>
    <property type="match status" value="1"/>
</dbReference>
<evidence type="ECO:0000256" key="12">
    <source>
        <dbReference type="ARBA" id="ARBA00023137"/>
    </source>
</evidence>
<keyword evidence="20" id="KW-1185">Reference proteome</keyword>
<evidence type="ECO:0000256" key="10">
    <source>
        <dbReference type="ARBA" id="ARBA00022989"/>
    </source>
</evidence>
<evidence type="ECO:0000256" key="16">
    <source>
        <dbReference type="SAM" id="Coils"/>
    </source>
</evidence>
<evidence type="ECO:0000256" key="11">
    <source>
        <dbReference type="ARBA" id="ARBA00023136"/>
    </source>
</evidence>
<dbReference type="Proteomes" id="UP001470230">
    <property type="component" value="Unassembled WGS sequence"/>
</dbReference>
<keyword evidence="14" id="KW-0675">Receptor</keyword>
<evidence type="ECO:0000313" key="20">
    <source>
        <dbReference type="Proteomes" id="UP001470230"/>
    </source>
</evidence>
<evidence type="ECO:0000256" key="13">
    <source>
        <dbReference type="ARBA" id="ARBA00023157"/>
    </source>
</evidence>
<keyword evidence="13" id="KW-1015">Disulfide bond</keyword>
<comment type="caution">
    <text evidence="19">The sequence shown here is derived from an EMBL/GenBank/DDBJ whole genome shotgun (WGS) entry which is preliminary data.</text>
</comment>
<feature type="region of interest" description="Disordered" evidence="17">
    <location>
        <begin position="357"/>
        <end position="380"/>
    </location>
</feature>
<keyword evidence="6" id="KW-0732">Signal</keyword>
<keyword evidence="7" id="KW-0547">Nucleotide-binding</keyword>
<proteinExistence type="predicted"/>
<protein>
    <recommendedName>
        <fullName evidence="2">receptor protein-tyrosine kinase</fullName>
        <ecNumber evidence="2">2.7.10.1</ecNumber>
    </recommendedName>
</protein>
<reference evidence="19 20" key="1">
    <citation type="submission" date="2024-04" db="EMBL/GenBank/DDBJ databases">
        <title>Tritrichomonas musculus Genome.</title>
        <authorList>
            <person name="Alves-Ferreira E."/>
            <person name="Grigg M."/>
            <person name="Lorenzi H."/>
            <person name="Galac M."/>
        </authorList>
    </citation>
    <scope>NUCLEOTIDE SEQUENCE [LARGE SCALE GENOMIC DNA]</scope>
    <source>
        <strain evidence="19 20">EAF2021</strain>
    </source>
</reference>
<evidence type="ECO:0000256" key="4">
    <source>
        <dbReference type="ARBA" id="ARBA00022679"/>
    </source>
</evidence>
<keyword evidence="10" id="KW-1133">Transmembrane helix</keyword>
<sequence length="490" mass="51089">MNDEQRNKISDLETKISSLQSKFNDSEKVISEQQIKMKDLETSLQNQFNEQLQNQISYSKGLENQISQLQNKLTTSEKVITDISKQLNKLFIKGKVVASVERGLFINAEINLKTKGSTLDTSKSKVIVSTSDAKSLGSEAYENGEPITSLHMKASFACKSGTYYVRCIVFNSDGESNEIVSNSVTTSGSSITFEYKGEPAEISLPRGQYKLEVWGAKGGNGTGKGYYSRANQPTVQGGLGGYSRGILSLNKKETVYVLVGEEGRSSGSSDGSSTKGGFPDGGGTRTGHCINDYPTVPGTGGGSTSIRIGSNTDHSRVIVAGGGGGAGGCYDEVDPGGFGGGLSGGNCYYRESLQSQGAGTQTGSTRGLGEADDRHGDPGTFGSGATGKYCKGCDSGGGGGGGWYGGGSGGYGNGNWCSSGGGGSGWTFTESKFKDFQSGDSANASKFALTSEYYLRDDFCAGGDKEFPCPSGNGNERGHSGHGCAKITLL</sequence>
<keyword evidence="4" id="KW-0808">Transferase</keyword>
<evidence type="ECO:0000256" key="9">
    <source>
        <dbReference type="ARBA" id="ARBA00022840"/>
    </source>
</evidence>
<dbReference type="Gene3D" id="1.20.5.340">
    <property type="match status" value="1"/>
</dbReference>
<keyword evidence="9" id="KW-0067">ATP-binding</keyword>
<evidence type="ECO:0000313" key="19">
    <source>
        <dbReference type="EMBL" id="KAK8880907.1"/>
    </source>
</evidence>
<evidence type="ECO:0000256" key="15">
    <source>
        <dbReference type="ARBA" id="ARBA00023180"/>
    </source>
</evidence>
<keyword evidence="5" id="KW-0812">Transmembrane</keyword>
<evidence type="ECO:0000256" key="7">
    <source>
        <dbReference type="ARBA" id="ARBA00022741"/>
    </source>
</evidence>
<organism evidence="19 20">
    <name type="scientific">Tritrichomonas musculus</name>
    <dbReference type="NCBI Taxonomy" id="1915356"/>
    <lineage>
        <taxon>Eukaryota</taxon>
        <taxon>Metamonada</taxon>
        <taxon>Parabasalia</taxon>
        <taxon>Tritrichomonadida</taxon>
        <taxon>Tritrichomonadidae</taxon>
        <taxon>Tritrichomonas</taxon>
    </lineage>
</organism>
<dbReference type="InterPro" id="IPR055163">
    <property type="entry name" value="ALK/LTK-like_GRD"/>
</dbReference>
<dbReference type="EC" id="2.7.10.1" evidence="2"/>
<name>A0ABR2JRT3_9EUKA</name>
<feature type="region of interest" description="Disordered" evidence="17">
    <location>
        <begin position="262"/>
        <end position="300"/>
    </location>
</feature>
<evidence type="ECO:0000256" key="17">
    <source>
        <dbReference type="SAM" id="MobiDB-lite"/>
    </source>
</evidence>
<keyword evidence="12" id="KW-0829">Tyrosine-protein kinase</keyword>
<keyword evidence="16" id="KW-0175">Coiled coil</keyword>
<feature type="domain" description="ALK/LTK-like glycine-rich" evidence="18">
    <location>
        <begin position="201"/>
        <end position="490"/>
    </location>
</feature>
<dbReference type="EMBL" id="JAPFFF010000010">
    <property type="protein sequence ID" value="KAK8880907.1"/>
    <property type="molecule type" value="Genomic_DNA"/>
</dbReference>
<feature type="coiled-coil region" evidence="16">
    <location>
        <begin position="2"/>
        <end position="79"/>
    </location>
</feature>
<evidence type="ECO:0000256" key="8">
    <source>
        <dbReference type="ARBA" id="ARBA00022777"/>
    </source>
</evidence>
<evidence type="ECO:0000256" key="3">
    <source>
        <dbReference type="ARBA" id="ARBA00022475"/>
    </source>
</evidence>
<evidence type="ECO:0000256" key="2">
    <source>
        <dbReference type="ARBA" id="ARBA00011902"/>
    </source>
</evidence>